<dbReference type="InterPro" id="IPR012349">
    <property type="entry name" value="Split_barrel_FMN-bd"/>
</dbReference>
<dbReference type="Gene3D" id="2.30.110.10">
    <property type="entry name" value="Electron Transport, Fmn-binding Protein, Chain A"/>
    <property type="match status" value="1"/>
</dbReference>
<keyword evidence="3" id="KW-1185">Reference proteome</keyword>
<gene>
    <name evidence="2" type="ORF">SAMN05444972_1038</name>
</gene>
<dbReference type="RefSeq" id="WP_245838638.1">
    <property type="nucleotide sequence ID" value="NZ_FPAA01000003.1"/>
</dbReference>
<name>A0A1I6QAQ2_9BACL</name>
<dbReference type="Pfam" id="PF01243">
    <property type="entry name" value="PNPOx_N"/>
    <property type="match status" value="1"/>
</dbReference>
<protein>
    <submittedName>
        <fullName evidence="2">Pyridoxamine 5'-phosphate oxidase</fullName>
    </submittedName>
</protein>
<reference evidence="3" key="1">
    <citation type="submission" date="2016-10" db="EMBL/GenBank/DDBJ databases">
        <authorList>
            <person name="Varghese N."/>
            <person name="Submissions S."/>
        </authorList>
    </citation>
    <scope>NUCLEOTIDE SEQUENCE [LARGE SCALE GENOMIC DNA]</scope>
    <source>
        <strain evidence="3">DSM 45789</strain>
    </source>
</reference>
<dbReference type="AlphaFoldDB" id="A0A1I6QAQ2"/>
<dbReference type="Proteomes" id="UP000198660">
    <property type="component" value="Unassembled WGS sequence"/>
</dbReference>
<dbReference type="EMBL" id="FPAA01000003">
    <property type="protein sequence ID" value="SFS49547.1"/>
    <property type="molecule type" value="Genomic_DNA"/>
</dbReference>
<feature type="domain" description="Pyridoxamine 5'-phosphate oxidase N-terminal" evidence="1">
    <location>
        <begin position="16"/>
        <end position="91"/>
    </location>
</feature>
<dbReference type="InterPro" id="IPR011576">
    <property type="entry name" value="Pyridox_Oxase_N"/>
</dbReference>
<organism evidence="2 3">
    <name type="scientific">Marininema halotolerans</name>
    <dbReference type="NCBI Taxonomy" id="1155944"/>
    <lineage>
        <taxon>Bacteria</taxon>
        <taxon>Bacillati</taxon>
        <taxon>Bacillota</taxon>
        <taxon>Bacilli</taxon>
        <taxon>Bacillales</taxon>
        <taxon>Thermoactinomycetaceae</taxon>
        <taxon>Marininema</taxon>
    </lineage>
</organism>
<dbReference type="NCBIfam" id="NF005232">
    <property type="entry name" value="PRK06733.1"/>
    <property type="match status" value="1"/>
</dbReference>
<evidence type="ECO:0000313" key="2">
    <source>
        <dbReference type="EMBL" id="SFS49547.1"/>
    </source>
</evidence>
<evidence type="ECO:0000313" key="3">
    <source>
        <dbReference type="Proteomes" id="UP000198660"/>
    </source>
</evidence>
<sequence length="150" mass="16568">MAELISDTLTNSLMDKLQGVQYSLFATIDHETGSPAVNAISWIYALNSRRIRIAVGHRSRMLEHVKRNPAVAVTLIGPDTTYEITGRASITEVPMTDVSIKLACIEIEVEAVKNVMYFGAKIVQGVECAKTYDQEKADQLDQQVLSALKK</sequence>
<accession>A0A1I6QAQ2</accession>
<dbReference type="SUPFAM" id="SSF50475">
    <property type="entry name" value="FMN-binding split barrel"/>
    <property type="match status" value="1"/>
</dbReference>
<evidence type="ECO:0000259" key="1">
    <source>
        <dbReference type="Pfam" id="PF01243"/>
    </source>
</evidence>
<proteinExistence type="predicted"/>